<evidence type="ECO:0000313" key="2">
    <source>
        <dbReference type="Proteomes" id="UP000835052"/>
    </source>
</evidence>
<dbReference type="Proteomes" id="UP000835052">
    <property type="component" value="Unassembled WGS sequence"/>
</dbReference>
<dbReference type="AlphaFoldDB" id="A0A8S1H1G0"/>
<proteinExistence type="predicted"/>
<organism evidence="1 2">
    <name type="scientific">Caenorhabditis auriculariae</name>
    <dbReference type="NCBI Taxonomy" id="2777116"/>
    <lineage>
        <taxon>Eukaryota</taxon>
        <taxon>Metazoa</taxon>
        <taxon>Ecdysozoa</taxon>
        <taxon>Nematoda</taxon>
        <taxon>Chromadorea</taxon>
        <taxon>Rhabditida</taxon>
        <taxon>Rhabditina</taxon>
        <taxon>Rhabditomorpha</taxon>
        <taxon>Rhabditoidea</taxon>
        <taxon>Rhabditidae</taxon>
        <taxon>Peloderinae</taxon>
        <taxon>Caenorhabditis</taxon>
    </lineage>
</organism>
<keyword evidence="2" id="KW-1185">Reference proteome</keyword>
<reference evidence="1" key="1">
    <citation type="submission" date="2020-10" db="EMBL/GenBank/DDBJ databases">
        <authorList>
            <person name="Kikuchi T."/>
        </authorList>
    </citation>
    <scope>NUCLEOTIDE SEQUENCE</scope>
    <source>
        <strain evidence="1">NKZ352</strain>
    </source>
</reference>
<dbReference type="EMBL" id="CAJGYM010000008">
    <property type="protein sequence ID" value="CAD6188528.1"/>
    <property type="molecule type" value="Genomic_DNA"/>
</dbReference>
<dbReference type="InterPro" id="IPR027973">
    <property type="entry name" value="FSAF1-like"/>
</dbReference>
<protein>
    <submittedName>
        <fullName evidence="1">Uncharacterized protein</fullName>
    </submittedName>
</protein>
<accession>A0A8S1H1G0</accession>
<evidence type="ECO:0000313" key="1">
    <source>
        <dbReference type="EMBL" id="CAD6188528.1"/>
    </source>
</evidence>
<dbReference type="Pfam" id="PF15375">
    <property type="entry name" value="FSAF1"/>
    <property type="match status" value="1"/>
</dbReference>
<comment type="caution">
    <text evidence="1">The sequence shown here is derived from an EMBL/GenBank/DDBJ whole genome shotgun (WGS) entry which is preliminary data.</text>
</comment>
<sequence length="150" mass="16928">MSDDWGCNVELFGENPNDSSSQTLTQLVDCLTAKKDAVSKVKSSDNFFPLRLPQENVQVVPCIYKRPSPCAPKILKKKNKNAISKKETSVKRVTFEVEQLLAREACKEDSESAKERLVQSLGGLPLKKPYANYKKHKEEIARKKTDSSQR</sequence>
<name>A0A8S1H1G0_9PELO</name>
<dbReference type="OrthoDB" id="5831091at2759"/>
<gene>
    <name evidence="1" type="ORF">CAUJ_LOCUS4447</name>
</gene>